<evidence type="ECO:0000313" key="3">
    <source>
        <dbReference type="Proteomes" id="UP000185544"/>
    </source>
</evidence>
<dbReference type="KEGG" id="pabo:BCY86_07705"/>
<dbReference type="PROSITE" id="PS51257">
    <property type="entry name" value="PROKAR_LIPOPROTEIN"/>
    <property type="match status" value="1"/>
</dbReference>
<feature type="signal peptide" evidence="1">
    <location>
        <begin position="1"/>
        <end position="23"/>
    </location>
</feature>
<gene>
    <name evidence="2" type="ORF">BCY86_07705</name>
</gene>
<dbReference type="EMBL" id="CP016908">
    <property type="protein sequence ID" value="APS00570.1"/>
    <property type="molecule type" value="Genomic_DNA"/>
</dbReference>
<keyword evidence="1" id="KW-0732">Signal</keyword>
<proteinExistence type="predicted"/>
<organism evidence="2 3">
    <name type="scientific">Pajaroellobacter abortibovis</name>
    <dbReference type="NCBI Taxonomy" id="1882918"/>
    <lineage>
        <taxon>Bacteria</taxon>
        <taxon>Pseudomonadati</taxon>
        <taxon>Myxococcota</taxon>
        <taxon>Polyangia</taxon>
        <taxon>Polyangiales</taxon>
        <taxon>Polyangiaceae</taxon>
    </lineage>
</organism>
<accession>A0A1L6MYG5</accession>
<dbReference type="Proteomes" id="UP000185544">
    <property type="component" value="Chromosome"/>
</dbReference>
<evidence type="ECO:0000256" key="1">
    <source>
        <dbReference type="SAM" id="SignalP"/>
    </source>
</evidence>
<dbReference type="Gene3D" id="2.60.120.200">
    <property type="match status" value="1"/>
</dbReference>
<protein>
    <recommendedName>
        <fullName evidence="4">Farnesoic acid O-methyl transferase domain-containing protein</fullName>
    </recommendedName>
</protein>
<dbReference type="STRING" id="1882918.BCY86_07705"/>
<dbReference type="OrthoDB" id="5506916at2"/>
<keyword evidence="3" id="KW-1185">Reference proteome</keyword>
<evidence type="ECO:0000313" key="2">
    <source>
        <dbReference type="EMBL" id="APS00570.1"/>
    </source>
</evidence>
<dbReference type="AlphaFoldDB" id="A0A1L6MYG5"/>
<reference evidence="2 3" key="1">
    <citation type="submission" date="2016-08" db="EMBL/GenBank/DDBJ databases">
        <title>Identification and validation of antigenic proteins from Pajaroellobacter abortibovis using de-novo genome sequence assembly and reverse vaccinology.</title>
        <authorList>
            <person name="Welly B.T."/>
            <person name="Miller M.R."/>
            <person name="Stott J.L."/>
            <person name="Blanchard M.T."/>
            <person name="Islas-Trejo A.D."/>
            <person name="O'Rourke S.M."/>
            <person name="Young A.E."/>
            <person name="Medrano J.F."/>
            <person name="Van Eenennaam A.L."/>
        </authorList>
    </citation>
    <scope>NUCLEOTIDE SEQUENCE [LARGE SCALE GENOMIC DNA]</scope>
    <source>
        <strain evidence="2 3">BTF92-0548A/99-0131</strain>
    </source>
</reference>
<dbReference type="RefSeq" id="WP_075277239.1">
    <property type="nucleotide sequence ID" value="NZ_CP016908.1"/>
</dbReference>
<sequence>MSRLGFLCSYSLAVLLVFSGACKAKKYPLGPSKKGGALIADPPLTEAFVERFEVPAGGEGDGVDFPPPFDLARDWRQNEERTWSVKEGWLCAVHARNHGIWLKRTLPANARIEFDAVSSSSDGDLKVEAWGDGRSGATSVSYMDATSYLLILGGWKNSLHVLARINEHGEDRKEIVVRPSSSDLREQPVIPGKVYHFYIERTDGKTVRWQVNGVDLFAWTDPEPLVGDGHDHFGFNDWDAQVCFDNLRIEPL</sequence>
<name>A0A1L6MYG5_9BACT</name>
<evidence type="ECO:0008006" key="4">
    <source>
        <dbReference type="Google" id="ProtNLM"/>
    </source>
</evidence>
<feature type="chain" id="PRO_5012363229" description="Farnesoic acid O-methyl transferase domain-containing protein" evidence="1">
    <location>
        <begin position="24"/>
        <end position="252"/>
    </location>
</feature>